<evidence type="ECO:0000313" key="3">
    <source>
        <dbReference type="Proteomes" id="UP000054549"/>
    </source>
</evidence>
<dbReference type="InterPro" id="IPR024752">
    <property type="entry name" value="Myb/SANT-like_dom"/>
</dbReference>
<dbReference type="PANTHER" id="PTHR46929">
    <property type="entry name" value="EXPRESSED PROTEIN"/>
    <property type="match status" value="1"/>
</dbReference>
<organism evidence="2 3">
    <name type="scientific">Amanita muscaria (strain Koide BX008)</name>
    <dbReference type="NCBI Taxonomy" id="946122"/>
    <lineage>
        <taxon>Eukaryota</taxon>
        <taxon>Fungi</taxon>
        <taxon>Dikarya</taxon>
        <taxon>Basidiomycota</taxon>
        <taxon>Agaricomycotina</taxon>
        <taxon>Agaricomycetes</taxon>
        <taxon>Agaricomycetidae</taxon>
        <taxon>Agaricales</taxon>
        <taxon>Pluteineae</taxon>
        <taxon>Amanitaceae</taxon>
        <taxon>Amanita</taxon>
    </lineage>
</organism>
<evidence type="ECO:0000313" key="2">
    <source>
        <dbReference type="EMBL" id="KIL55983.1"/>
    </source>
</evidence>
<dbReference type="STRING" id="946122.A0A0C2WIN0"/>
<protein>
    <recommendedName>
        <fullName evidence="1">Myb-like domain-containing protein</fullName>
    </recommendedName>
</protein>
<dbReference type="AlphaFoldDB" id="A0A0C2WIN0"/>
<gene>
    <name evidence="2" type="ORF">M378DRAFT_90018</name>
</gene>
<proteinExistence type="predicted"/>
<evidence type="ECO:0000259" key="1">
    <source>
        <dbReference type="PROSITE" id="PS50090"/>
    </source>
</evidence>
<dbReference type="OrthoDB" id="2930561at2759"/>
<dbReference type="Pfam" id="PF12776">
    <property type="entry name" value="Myb_DNA-bind_3"/>
    <property type="match status" value="1"/>
</dbReference>
<feature type="non-terminal residue" evidence="2">
    <location>
        <position position="143"/>
    </location>
</feature>
<sequence length="143" mass="16130">MPAIGTPTPTPSAKPGRAVWTMEDEKSLVNFMKEHKSEAGDGWNFKKATWQAAAVELSKQSPKTWSACKSKWQNLKATFEVVSRLANQSGFSWDHERGADIQPEGRLVWQEYVQKHPKAAPFRNRGWAHFDDFAIFAPSKARG</sequence>
<feature type="domain" description="Myb-like" evidence="1">
    <location>
        <begin position="12"/>
        <end position="76"/>
    </location>
</feature>
<reference evidence="2 3" key="1">
    <citation type="submission" date="2014-04" db="EMBL/GenBank/DDBJ databases">
        <title>Evolutionary Origins and Diversification of the Mycorrhizal Mutualists.</title>
        <authorList>
            <consortium name="DOE Joint Genome Institute"/>
            <consortium name="Mycorrhizal Genomics Consortium"/>
            <person name="Kohler A."/>
            <person name="Kuo A."/>
            <person name="Nagy L.G."/>
            <person name="Floudas D."/>
            <person name="Copeland A."/>
            <person name="Barry K.W."/>
            <person name="Cichocki N."/>
            <person name="Veneault-Fourrey C."/>
            <person name="LaButti K."/>
            <person name="Lindquist E.A."/>
            <person name="Lipzen A."/>
            <person name="Lundell T."/>
            <person name="Morin E."/>
            <person name="Murat C."/>
            <person name="Riley R."/>
            <person name="Ohm R."/>
            <person name="Sun H."/>
            <person name="Tunlid A."/>
            <person name="Henrissat B."/>
            <person name="Grigoriev I.V."/>
            <person name="Hibbett D.S."/>
            <person name="Martin F."/>
        </authorList>
    </citation>
    <scope>NUCLEOTIDE SEQUENCE [LARGE SCALE GENOMIC DNA]</scope>
    <source>
        <strain evidence="2 3">Koide BX008</strain>
    </source>
</reference>
<keyword evidence="3" id="KW-1185">Reference proteome</keyword>
<dbReference type="PANTHER" id="PTHR46929:SF3">
    <property type="entry name" value="MYB_SANT-LIKE DOMAIN-CONTAINING PROTEIN"/>
    <property type="match status" value="1"/>
</dbReference>
<dbReference type="HOGENOM" id="CLU_082499_2_2_1"/>
<accession>A0A0C2WIN0</accession>
<dbReference type="Proteomes" id="UP000054549">
    <property type="component" value="Unassembled WGS sequence"/>
</dbReference>
<dbReference type="EMBL" id="KN818456">
    <property type="protein sequence ID" value="KIL55983.1"/>
    <property type="molecule type" value="Genomic_DNA"/>
</dbReference>
<dbReference type="PROSITE" id="PS50090">
    <property type="entry name" value="MYB_LIKE"/>
    <property type="match status" value="1"/>
</dbReference>
<dbReference type="InterPro" id="IPR001005">
    <property type="entry name" value="SANT/Myb"/>
</dbReference>
<name>A0A0C2WIN0_AMAMK</name>
<dbReference type="InParanoid" id="A0A0C2WIN0"/>